<dbReference type="EMBL" id="JACJKY010000030">
    <property type="protein sequence ID" value="MBM6921876.1"/>
    <property type="molecule type" value="Genomic_DNA"/>
</dbReference>
<name>A0A938X9V2_9FIRM</name>
<evidence type="ECO:0000313" key="2">
    <source>
        <dbReference type="Proteomes" id="UP000774750"/>
    </source>
</evidence>
<dbReference type="RefSeq" id="WP_204448211.1">
    <property type="nucleotide sequence ID" value="NZ_JACJKY010000030.1"/>
</dbReference>
<reference evidence="1" key="2">
    <citation type="journal article" date="2021" name="Sci. Rep.">
        <title>The distribution of antibiotic resistance genes in chicken gut microbiota commensals.</title>
        <authorList>
            <person name="Juricova H."/>
            <person name="Matiasovicova J."/>
            <person name="Kubasova T."/>
            <person name="Cejkova D."/>
            <person name="Rychlik I."/>
        </authorList>
    </citation>
    <scope>NUCLEOTIDE SEQUENCE</scope>
    <source>
        <strain evidence="1">An559</strain>
    </source>
</reference>
<dbReference type="AlphaFoldDB" id="A0A938X9V2"/>
<evidence type="ECO:0000313" key="1">
    <source>
        <dbReference type="EMBL" id="MBM6921876.1"/>
    </source>
</evidence>
<accession>A0A938X9V2</accession>
<sequence length="115" mass="13388">MIKITSPADLKKIHDSYISLYIQNLLEYILREYISYCPDQSIEEQIGAIFLLEQESDIHLYQQMGLSSPLKESQFEWLKQLSYGYSNGCIVLDNDRAINIIGKSSYFKPIQEETK</sequence>
<dbReference type="Proteomes" id="UP000774750">
    <property type="component" value="Unassembled WGS sequence"/>
</dbReference>
<keyword evidence="2" id="KW-1185">Reference proteome</keyword>
<organism evidence="1 2">
    <name type="scientific">Merdimmobilis hominis</name>
    <dbReference type="NCBI Taxonomy" id="2897707"/>
    <lineage>
        <taxon>Bacteria</taxon>
        <taxon>Bacillati</taxon>
        <taxon>Bacillota</taxon>
        <taxon>Clostridia</taxon>
        <taxon>Eubacteriales</taxon>
        <taxon>Oscillospiraceae</taxon>
        <taxon>Merdimmobilis</taxon>
    </lineage>
</organism>
<reference evidence="1" key="1">
    <citation type="submission" date="2020-08" db="EMBL/GenBank/DDBJ databases">
        <authorList>
            <person name="Cejkova D."/>
            <person name="Kubasova T."/>
            <person name="Jahodarova E."/>
            <person name="Rychlik I."/>
        </authorList>
    </citation>
    <scope>NUCLEOTIDE SEQUENCE</scope>
    <source>
        <strain evidence="1">An559</strain>
    </source>
</reference>
<gene>
    <name evidence="1" type="ORF">H6A12_12040</name>
</gene>
<protein>
    <submittedName>
        <fullName evidence="1">Uncharacterized protein</fullName>
    </submittedName>
</protein>
<proteinExistence type="predicted"/>
<comment type="caution">
    <text evidence="1">The sequence shown here is derived from an EMBL/GenBank/DDBJ whole genome shotgun (WGS) entry which is preliminary data.</text>
</comment>